<dbReference type="CDD" id="cd16833">
    <property type="entry name" value="YfiH"/>
    <property type="match status" value="1"/>
</dbReference>
<keyword evidence="12" id="KW-1185">Reference proteome</keyword>
<evidence type="ECO:0000313" key="11">
    <source>
        <dbReference type="EMBL" id="KJY83733.1"/>
    </source>
</evidence>
<dbReference type="InterPro" id="IPR038371">
    <property type="entry name" value="Cu_polyphenol_OxRdtase_sf"/>
</dbReference>
<keyword evidence="5" id="KW-0378">Hydrolase</keyword>
<dbReference type="GO" id="GO:0016787">
    <property type="term" value="F:hydrolase activity"/>
    <property type="evidence" value="ECO:0007669"/>
    <property type="project" value="UniProtKB-KW"/>
</dbReference>
<gene>
    <name evidence="11" type="ORF">TW81_08095</name>
</gene>
<comment type="catalytic activity">
    <reaction evidence="1">
        <text>inosine + phosphate = alpha-D-ribose 1-phosphate + hypoxanthine</text>
        <dbReference type="Rhea" id="RHEA:27646"/>
        <dbReference type="ChEBI" id="CHEBI:17368"/>
        <dbReference type="ChEBI" id="CHEBI:17596"/>
        <dbReference type="ChEBI" id="CHEBI:43474"/>
        <dbReference type="ChEBI" id="CHEBI:57720"/>
        <dbReference type="EC" id="2.4.2.1"/>
    </reaction>
    <physiologicalReaction direction="left-to-right" evidence="1">
        <dbReference type="Rhea" id="RHEA:27647"/>
    </physiologicalReaction>
</comment>
<dbReference type="InterPro" id="IPR011324">
    <property type="entry name" value="Cytotoxic_necrot_fac-like_cat"/>
</dbReference>
<dbReference type="Proteomes" id="UP000033673">
    <property type="component" value="Unassembled WGS sequence"/>
</dbReference>
<evidence type="ECO:0000256" key="7">
    <source>
        <dbReference type="ARBA" id="ARBA00047989"/>
    </source>
</evidence>
<dbReference type="InterPro" id="IPR003730">
    <property type="entry name" value="Cu_polyphenol_OxRdtase"/>
</dbReference>
<evidence type="ECO:0000256" key="10">
    <source>
        <dbReference type="RuleBase" id="RU361274"/>
    </source>
</evidence>
<evidence type="ECO:0000256" key="8">
    <source>
        <dbReference type="ARBA" id="ARBA00048968"/>
    </source>
</evidence>
<comment type="catalytic activity">
    <reaction evidence="8">
        <text>adenosine + phosphate = alpha-D-ribose 1-phosphate + adenine</text>
        <dbReference type="Rhea" id="RHEA:27642"/>
        <dbReference type="ChEBI" id="CHEBI:16335"/>
        <dbReference type="ChEBI" id="CHEBI:16708"/>
        <dbReference type="ChEBI" id="CHEBI:43474"/>
        <dbReference type="ChEBI" id="CHEBI:57720"/>
        <dbReference type="EC" id="2.4.2.1"/>
    </reaction>
    <physiologicalReaction direction="left-to-right" evidence="8">
        <dbReference type="Rhea" id="RHEA:27643"/>
    </physiologicalReaction>
</comment>
<evidence type="ECO:0000256" key="5">
    <source>
        <dbReference type="ARBA" id="ARBA00022801"/>
    </source>
</evidence>
<dbReference type="STRING" id="579748.TW81_08095"/>
<comment type="similarity">
    <text evidence="2 10">Belongs to the purine nucleoside phosphorylase YfiH/LACC1 family.</text>
</comment>
<evidence type="ECO:0000256" key="6">
    <source>
        <dbReference type="ARBA" id="ARBA00022833"/>
    </source>
</evidence>
<dbReference type="AlphaFoldDB" id="A0A0F4NLJ8"/>
<evidence type="ECO:0000256" key="3">
    <source>
        <dbReference type="ARBA" id="ARBA00022679"/>
    </source>
</evidence>
<keyword evidence="3" id="KW-0808">Transferase</keyword>
<dbReference type="Pfam" id="PF02578">
    <property type="entry name" value="Cu-oxidase_4"/>
    <property type="match status" value="1"/>
</dbReference>
<dbReference type="PANTHER" id="PTHR30616">
    <property type="entry name" value="UNCHARACTERIZED PROTEIN YFIH"/>
    <property type="match status" value="1"/>
</dbReference>
<evidence type="ECO:0000256" key="1">
    <source>
        <dbReference type="ARBA" id="ARBA00000553"/>
    </source>
</evidence>
<comment type="catalytic activity">
    <reaction evidence="7">
        <text>adenosine + H2O + H(+) = inosine + NH4(+)</text>
        <dbReference type="Rhea" id="RHEA:24408"/>
        <dbReference type="ChEBI" id="CHEBI:15377"/>
        <dbReference type="ChEBI" id="CHEBI:15378"/>
        <dbReference type="ChEBI" id="CHEBI:16335"/>
        <dbReference type="ChEBI" id="CHEBI:17596"/>
        <dbReference type="ChEBI" id="CHEBI:28938"/>
        <dbReference type="EC" id="3.5.4.4"/>
    </reaction>
    <physiologicalReaction direction="left-to-right" evidence="7">
        <dbReference type="Rhea" id="RHEA:24409"/>
    </physiologicalReaction>
</comment>
<dbReference type="OrthoDB" id="4279at2"/>
<comment type="caution">
    <text evidence="11">The sequence shown here is derived from an EMBL/GenBank/DDBJ whole genome shotgun (WGS) entry which is preliminary data.</text>
</comment>
<dbReference type="GO" id="GO:0005507">
    <property type="term" value="F:copper ion binding"/>
    <property type="evidence" value="ECO:0007669"/>
    <property type="project" value="TreeGrafter"/>
</dbReference>
<reference evidence="11 12" key="1">
    <citation type="journal article" date="2015" name="BMC Genomics">
        <title>Genome mining reveals unlocked bioactive potential of marine Gram-negative bacteria.</title>
        <authorList>
            <person name="Machado H."/>
            <person name="Sonnenschein E.C."/>
            <person name="Melchiorsen J."/>
            <person name="Gram L."/>
        </authorList>
    </citation>
    <scope>NUCLEOTIDE SEQUENCE [LARGE SCALE GENOMIC DNA]</scope>
    <source>
        <strain evidence="11 12">S2757</strain>
    </source>
</reference>
<evidence type="ECO:0000313" key="12">
    <source>
        <dbReference type="Proteomes" id="UP000033673"/>
    </source>
</evidence>
<proteinExistence type="inferred from homology"/>
<dbReference type="PATRIC" id="fig|579748.3.peg.1665"/>
<dbReference type="PANTHER" id="PTHR30616:SF2">
    <property type="entry name" value="PURINE NUCLEOSIDE PHOSPHORYLASE LACC1"/>
    <property type="match status" value="1"/>
</dbReference>
<name>A0A0F4NLJ8_9VIBR</name>
<dbReference type="RefSeq" id="WP_045955207.1">
    <property type="nucleotide sequence ID" value="NZ_JXXV01000014.1"/>
</dbReference>
<evidence type="ECO:0000256" key="4">
    <source>
        <dbReference type="ARBA" id="ARBA00022723"/>
    </source>
</evidence>
<dbReference type="NCBIfam" id="TIGR00726">
    <property type="entry name" value="peptidoglycan editing factor PgeF"/>
    <property type="match status" value="1"/>
</dbReference>
<comment type="catalytic activity">
    <reaction evidence="9">
        <text>S-methyl-5'-thioadenosine + phosphate = 5-(methylsulfanyl)-alpha-D-ribose 1-phosphate + adenine</text>
        <dbReference type="Rhea" id="RHEA:11852"/>
        <dbReference type="ChEBI" id="CHEBI:16708"/>
        <dbReference type="ChEBI" id="CHEBI:17509"/>
        <dbReference type="ChEBI" id="CHEBI:43474"/>
        <dbReference type="ChEBI" id="CHEBI:58533"/>
        <dbReference type="EC" id="2.4.2.28"/>
    </reaction>
    <physiologicalReaction direction="left-to-right" evidence="9">
        <dbReference type="Rhea" id="RHEA:11853"/>
    </physiologicalReaction>
</comment>
<protein>
    <recommendedName>
        <fullName evidence="10">Purine nucleoside phosphorylase</fullName>
    </recommendedName>
</protein>
<accession>A0A0F4NLJ8</accession>
<dbReference type="GO" id="GO:0017061">
    <property type="term" value="F:S-methyl-5-thioadenosine phosphorylase activity"/>
    <property type="evidence" value="ECO:0007669"/>
    <property type="project" value="UniProtKB-EC"/>
</dbReference>
<keyword evidence="4" id="KW-0479">Metal-binding</keyword>
<keyword evidence="6" id="KW-0862">Zinc</keyword>
<evidence type="ECO:0000256" key="9">
    <source>
        <dbReference type="ARBA" id="ARBA00049893"/>
    </source>
</evidence>
<evidence type="ECO:0000256" key="2">
    <source>
        <dbReference type="ARBA" id="ARBA00007353"/>
    </source>
</evidence>
<organism evidence="11 12">
    <name type="scientific">Vibrio galatheae</name>
    <dbReference type="NCBI Taxonomy" id="579748"/>
    <lineage>
        <taxon>Bacteria</taxon>
        <taxon>Pseudomonadati</taxon>
        <taxon>Pseudomonadota</taxon>
        <taxon>Gammaproteobacteria</taxon>
        <taxon>Vibrionales</taxon>
        <taxon>Vibrionaceae</taxon>
        <taxon>Vibrio</taxon>
    </lineage>
</organism>
<dbReference type="SUPFAM" id="SSF64438">
    <property type="entry name" value="CNF1/YfiH-like putative cysteine hydrolases"/>
    <property type="match status" value="1"/>
</dbReference>
<dbReference type="Gene3D" id="3.60.140.10">
    <property type="entry name" value="CNF1/YfiH-like putative cysteine hydrolases"/>
    <property type="match status" value="1"/>
</dbReference>
<dbReference type="EMBL" id="JXXV01000014">
    <property type="protein sequence ID" value="KJY83733.1"/>
    <property type="molecule type" value="Genomic_DNA"/>
</dbReference>
<sequence>MEIIIPNWPAPQRVKAFASTRCDGFSQGAYQGLNLGTHVGDDIQTVRKNRLALEEYANMPQAPIWLNQTHSTHVLNVDRATPTSEIFDADGAFSNSIGVVCAAMMADCLPVLLTNAQGTQVAAVHAGWRGLANGIVENAVEKFDGEVLAWIGPAIGVQAFEVGSDVVDAFTAVIPEAKKAFMAKATEGKWLADMNMLVTQRLNRVGVSQIYYSNLCTYDDPQRFYSYRRDGITGRQATFIWIDN</sequence>